<accession>A0A1H7V6H2</accession>
<name>A0A1H7V6H2_9BACT</name>
<comment type="similarity">
    <text evidence="3">Belongs to the DegT/DnrJ/EryC1 family.</text>
</comment>
<reference evidence="4 5" key="1">
    <citation type="submission" date="2016-10" db="EMBL/GenBank/DDBJ databases">
        <authorList>
            <person name="de Groot N.N."/>
        </authorList>
    </citation>
    <scope>NUCLEOTIDE SEQUENCE [LARGE SCALE GENOMIC DNA]</scope>
    <source>
        <strain evidence="4 5">DSM 8423</strain>
    </source>
</reference>
<keyword evidence="5" id="KW-1185">Reference proteome</keyword>
<dbReference type="Proteomes" id="UP000198744">
    <property type="component" value="Unassembled WGS sequence"/>
</dbReference>
<dbReference type="GO" id="GO:0000271">
    <property type="term" value="P:polysaccharide biosynthetic process"/>
    <property type="evidence" value="ECO:0007669"/>
    <property type="project" value="TreeGrafter"/>
</dbReference>
<evidence type="ECO:0000256" key="1">
    <source>
        <dbReference type="PIRSR" id="PIRSR000390-1"/>
    </source>
</evidence>
<dbReference type="EMBL" id="FOBS01000003">
    <property type="protein sequence ID" value="SEM04826.1"/>
    <property type="molecule type" value="Genomic_DNA"/>
</dbReference>
<dbReference type="OrthoDB" id="9766188at2"/>
<dbReference type="STRING" id="43775.SAMN04489760_10358"/>
<dbReference type="InterPro" id="IPR015424">
    <property type="entry name" value="PyrdxlP-dep_Trfase"/>
</dbReference>
<feature type="active site" description="Proton acceptor" evidence="1">
    <location>
        <position position="204"/>
    </location>
</feature>
<evidence type="ECO:0000256" key="2">
    <source>
        <dbReference type="PIRSR" id="PIRSR000390-2"/>
    </source>
</evidence>
<dbReference type="PIRSF" id="PIRSF000390">
    <property type="entry name" value="PLP_StrS"/>
    <property type="match status" value="1"/>
</dbReference>
<protein>
    <submittedName>
        <fullName evidence="4">dTDP-4-amino-4,6-dideoxygalactose transaminase</fullName>
    </submittedName>
</protein>
<evidence type="ECO:0000313" key="5">
    <source>
        <dbReference type="Proteomes" id="UP000198744"/>
    </source>
</evidence>
<dbReference type="AlphaFoldDB" id="A0A1H7V6H2"/>
<dbReference type="InterPro" id="IPR015422">
    <property type="entry name" value="PyrdxlP-dep_Trfase_small"/>
</dbReference>
<dbReference type="GO" id="GO:0030170">
    <property type="term" value="F:pyridoxal phosphate binding"/>
    <property type="evidence" value="ECO:0007669"/>
    <property type="project" value="TreeGrafter"/>
</dbReference>
<evidence type="ECO:0000313" key="4">
    <source>
        <dbReference type="EMBL" id="SEM04826.1"/>
    </source>
</evidence>
<sequence>MHFIDLAAQQQRIRKILEEKVLRVMDHGQYIMGPEIKMLEEELAAFTGVKHAVACSSGTDALLMALMAYGVGPGDAIFTTPFTFIATAEVVALLGATPVFVDIDPRTYNIDPEKLELAISAVKENNPQLYPLPATRNSQTLTPRGIIPVDLFGLPADYDLIKAIAQEHGLFVVEDAAQAFGAEYHGKKAGSLADIACTSFFPAKPLGGYGDGGMCFTDSDTLADSMISVRIHGMGSDRYDNIRVGINGRLDTLQAAILLAKFSLFPEEVTLRQQVAERYSSLLAENESIVVPYVPEGYLSVWAQYSLLACDGALRSALQDALQKEGIPTAVYYPKPLHVQTAFTALGYKPGDFPVSDNCAERIFSLPMHPYLKEDDQKRIAAVINRI</sequence>
<dbReference type="InterPro" id="IPR000653">
    <property type="entry name" value="DegT/StrS_aminotransferase"/>
</dbReference>
<dbReference type="InterPro" id="IPR015421">
    <property type="entry name" value="PyrdxlP-dep_Trfase_major"/>
</dbReference>
<evidence type="ECO:0000256" key="3">
    <source>
        <dbReference type="RuleBase" id="RU004508"/>
    </source>
</evidence>
<feature type="modified residue" description="N6-(pyridoxal phosphate)lysine" evidence="2">
    <location>
        <position position="204"/>
    </location>
</feature>
<dbReference type="PANTHER" id="PTHR30244:SF42">
    <property type="entry name" value="UDP-2-ACETAMIDO-2-DEOXY-3-OXO-D-GLUCURONATE AMINOTRANSFERASE"/>
    <property type="match status" value="1"/>
</dbReference>
<organism evidence="4 5">
    <name type="scientific">Syntrophus gentianae</name>
    <dbReference type="NCBI Taxonomy" id="43775"/>
    <lineage>
        <taxon>Bacteria</taxon>
        <taxon>Pseudomonadati</taxon>
        <taxon>Thermodesulfobacteriota</taxon>
        <taxon>Syntrophia</taxon>
        <taxon>Syntrophales</taxon>
        <taxon>Syntrophaceae</taxon>
        <taxon>Syntrophus</taxon>
    </lineage>
</organism>
<dbReference type="RefSeq" id="WP_093882200.1">
    <property type="nucleotide sequence ID" value="NZ_FOBS01000003.1"/>
</dbReference>
<dbReference type="Pfam" id="PF01041">
    <property type="entry name" value="DegT_DnrJ_EryC1"/>
    <property type="match status" value="1"/>
</dbReference>
<dbReference type="Gene3D" id="3.40.640.10">
    <property type="entry name" value="Type I PLP-dependent aspartate aminotransferase-like (Major domain)"/>
    <property type="match status" value="1"/>
</dbReference>
<dbReference type="CDD" id="cd00616">
    <property type="entry name" value="AHBA_syn"/>
    <property type="match status" value="1"/>
</dbReference>
<keyword evidence="2 3" id="KW-0663">Pyridoxal phosphate</keyword>
<proteinExistence type="inferred from homology"/>
<dbReference type="Gene3D" id="3.90.1150.10">
    <property type="entry name" value="Aspartate Aminotransferase, domain 1"/>
    <property type="match status" value="1"/>
</dbReference>
<dbReference type="GO" id="GO:0008483">
    <property type="term" value="F:transaminase activity"/>
    <property type="evidence" value="ECO:0007669"/>
    <property type="project" value="TreeGrafter"/>
</dbReference>
<dbReference type="SUPFAM" id="SSF53383">
    <property type="entry name" value="PLP-dependent transferases"/>
    <property type="match status" value="1"/>
</dbReference>
<dbReference type="PANTHER" id="PTHR30244">
    <property type="entry name" value="TRANSAMINASE"/>
    <property type="match status" value="1"/>
</dbReference>
<gene>
    <name evidence="4" type="ORF">SAMN04489760_10358</name>
</gene>